<keyword evidence="1" id="KW-1133">Transmembrane helix</keyword>
<dbReference type="AlphaFoldDB" id="A0A1H0XY70"/>
<proteinExistence type="predicted"/>
<organism evidence="2 3">
    <name type="scientific">Leucobacter chromiiresistens</name>
    <dbReference type="NCBI Taxonomy" id="1079994"/>
    <lineage>
        <taxon>Bacteria</taxon>
        <taxon>Bacillati</taxon>
        <taxon>Actinomycetota</taxon>
        <taxon>Actinomycetes</taxon>
        <taxon>Micrococcales</taxon>
        <taxon>Microbacteriaceae</taxon>
        <taxon>Leucobacter</taxon>
    </lineage>
</organism>
<evidence type="ECO:0000313" key="3">
    <source>
        <dbReference type="Proteomes" id="UP000182690"/>
    </source>
</evidence>
<gene>
    <name evidence="2" type="ORF">SAMN04488565_0324</name>
</gene>
<keyword evidence="1" id="KW-0812">Transmembrane</keyword>
<keyword evidence="1" id="KW-0472">Membrane</keyword>
<accession>A0A1H0XY70</accession>
<dbReference type="Proteomes" id="UP000182690">
    <property type="component" value="Unassembled WGS sequence"/>
</dbReference>
<protein>
    <submittedName>
        <fullName evidence="2">Uncharacterized protein</fullName>
    </submittedName>
</protein>
<dbReference type="EMBL" id="FNKB01000001">
    <property type="protein sequence ID" value="SDQ07852.1"/>
    <property type="molecule type" value="Genomic_DNA"/>
</dbReference>
<evidence type="ECO:0000256" key="1">
    <source>
        <dbReference type="SAM" id="Phobius"/>
    </source>
</evidence>
<reference evidence="2 3" key="1">
    <citation type="submission" date="2016-10" db="EMBL/GenBank/DDBJ databases">
        <authorList>
            <person name="de Groot N.N."/>
        </authorList>
    </citation>
    <scope>NUCLEOTIDE SEQUENCE [LARGE SCALE GENOMIC DNA]</scope>
    <source>
        <strain evidence="2 3">DSM 22788</strain>
    </source>
</reference>
<evidence type="ECO:0000313" key="2">
    <source>
        <dbReference type="EMBL" id="SDQ07852.1"/>
    </source>
</evidence>
<feature type="transmembrane region" description="Helical" evidence="1">
    <location>
        <begin position="32"/>
        <end position="50"/>
    </location>
</feature>
<name>A0A1H0XY70_9MICO</name>
<feature type="transmembrane region" description="Helical" evidence="1">
    <location>
        <begin position="9"/>
        <end position="26"/>
    </location>
</feature>
<sequence>MNSTEKKRLNWWAAFIGFGMILPIAWLSFDNFTSAIIMAGAAGMAGLFLFPTRDR</sequence>
<dbReference type="RefSeq" id="WP_155819025.1">
    <property type="nucleotide sequence ID" value="NZ_FNKB01000001.1"/>
</dbReference>